<sequence>MSKKVLSLVPFVRKKRDDKDISISVYSDNSLPSAPPPYFEPEQNTSSSLDTNLELNMKVSLSSKRNVDLFQLMSAYPNLERDFVGDLYTLELLRVLLPKIFKKMYASEAINSYGVFKRVHQIECPIKPLRGISRKPLDKPVSYRQFFKWITLTSGFVELSISLDYKETKTLGHQID</sequence>
<organism evidence="1">
    <name type="scientific">Soybean thrips rhabdo-like virus 1</name>
    <dbReference type="NCBI Taxonomy" id="2802235"/>
    <lineage>
        <taxon>Viruses</taxon>
        <taxon>Riboviria</taxon>
        <taxon>Orthornavirae</taxon>
        <taxon>Negarnaviricota</taxon>
        <taxon>Haploviricotina</taxon>
        <taxon>Monjiviricetes</taxon>
        <taxon>Mononegavirales</taxon>
        <taxon>Rhabdoviridae</taxon>
        <taxon>Alpharhabdovirinae</taxon>
        <taxon>Betathriprhavirus</taxon>
        <taxon>Betathriprhavirus variabilis</taxon>
    </lineage>
</organism>
<accession>A0A7T8FZP6</accession>
<evidence type="ECO:0000313" key="1">
    <source>
        <dbReference type="EMBL" id="QQP18747.1"/>
    </source>
</evidence>
<protein>
    <submittedName>
        <fullName evidence="1">Uncharacterized protein</fullName>
    </submittedName>
</protein>
<reference evidence="1" key="1">
    <citation type="journal article" date="2020" name="Viruses">
        <title>Soybean Thrips (Thysanoptera: Thripidae) Harbor Highly Diverse Populations of Arthropod, Fungal and Plant Viruses.</title>
        <authorList>
            <person name="Thekke-Veetil T."/>
            <person name="Lagos-Kutz D."/>
            <person name="McCoppin N.K."/>
            <person name="Hartman G.L."/>
            <person name="Ju H.K."/>
            <person name="Lim H.S."/>
            <person name="Domier L.L."/>
        </authorList>
    </citation>
    <scope>NUCLEOTIDE SEQUENCE</scope>
    <source>
        <strain evidence="1">STN1</strain>
    </source>
</reference>
<name>A0A7T8FZP6_9RHAB</name>
<dbReference type="EMBL" id="MT224147">
    <property type="protein sequence ID" value="QQP18747.1"/>
    <property type="molecule type" value="Viral_cRNA"/>
</dbReference>
<proteinExistence type="predicted"/>